<dbReference type="SUPFAM" id="SSF50685">
    <property type="entry name" value="Barwin-like endoglucanases"/>
    <property type="match status" value="1"/>
</dbReference>
<keyword evidence="2" id="KW-1185">Reference proteome</keyword>
<name>A0A835MDS2_9ROSI</name>
<reference evidence="1 2" key="1">
    <citation type="submission" date="2020-10" db="EMBL/GenBank/DDBJ databases">
        <title>Plant Genome Project.</title>
        <authorList>
            <person name="Zhang R.-G."/>
        </authorList>
    </citation>
    <scope>NUCLEOTIDE SEQUENCE [LARGE SCALE GENOMIC DNA]</scope>
    <source>
        <strain evidence="1">FAFU-HL-1</strain>
        <tissue evidence="1">Leaf</tissue>
    </source>
</reference>
<sequence>MVARVSGAYEEQIKLQDLTDKVVTVVHFCSKGCAEVINLSRDTFSQIANPDDGKVVIHYD</sequence>
<dbReference type="EMBL" id="JADGMS010000018">
    <property type="protein sequence ID" value="KAF9662707.1"/>
    <property type="molecule type" value="Genomic_DNA"/>
</dbReference>
<evidence type="ECO:0000313" key="1">
    <source>
        <dbReference type="EMBL" id="KAF9662707.1"/>
    </source>
</evidence>
<dbReference type="OrthoDB" id="623670at2759"/>
<proteinExistence type="predicted"/>
<accession>A0A835MDS2</accession>
<comment type="caution">
    <text evidence="1">The sequence shown here is derived from an EMBL/GenBank/DDBJ whole genome shotgun (WGS) entry which is preliminary data.</text>
</comment>
<dbReference type="InterPro" id="IPR036908">
    <property type="entry name" value="RlpA-like_sf"/>
</dbReference>
<gene>
    <name evidence="1" type="ORF">SADUNF_Sadunf18G0082300</name>
</gene>
<protein>
    <submittedName>
        <fullName evidence="1">Uncharacterized protein</fullName>
    </submittedName>
</protein>
<dbReference type="Proteomes" id="UP000657918">
    <property type="component" value="Unassembled WGS sequence"/>
</dbReference>
<dbReference type="AlphaFoldDB" id="A0A835MDS2"/>
<evidence type="ECO:0000313" key="2">
    <source>
        <dbReference type="Proteomes" id="UP000657918"/>
    </source>
</evidence>
<dbReference type="Gene3D" id="2.40.40.10">
    <property type="entry name" value="RlpA-like domain"/>
    <property type="match status" value="1"/>
</dbReference>
<organism evidence="1 2">
    <name type="scientific">Salix dunnii</name>
    <dbReference type="NCBI Taxonomy" id="1413687"/>
    <lineage>
        <taxon>Eukaryota</taxon>
        <taxon>Viridiplantae</taxon>
        <taxon>Streptophyta</taxon>
        <taxon>Embryophyta</taxon>
        <taxon>Tracheophyta</taxon>
        <taxon>Spermatophyta</taxon>
        <taxon>Magnoliopsida</taxon>
        <taxon>eudicotyledons</taxon>
        <taxon>Gunneridae</taxon>
        <taxon>Pentapetalae</taxon>
        <taxon>rosids</taxon>
        <taxon>fabids</taxon>
        <taxon>Malpighiales</taxon>
        <taxon>Salicaceae</taxon>
        <taxon>Saliceae</taxon>
        <taxon>Salix</taxon>
    </lineage>
</organism>